<keyword evidence="6" id="KW-0158">Chromosome</keyword>
<keyword evidence="9" id="KW-0493">Microtubule</keyword>
<dbReference type="Proteomes" id="UP000799440">
    <property type="component" value="Unassembled WGS sequence"/>
</dbReference>
<evidence type="ECO:0000313" key="19">
    <source>
        <dbReference type="Proteomes" id="UP000799440"/>
    </source>
</evidence>
<proteinExistence type="inferred from homology"/>
<feature type="region of interest" description="Disordered" evidence="17">
    <location>
        <begin position="1"/>
        <end position="35"/>
    </location>
</feature>
<evidence type="ECO:0000256" key="13">
    <source>
        <dbReference type="ARBA" id="ARBA00023242"/>
    </source>
</evidence>
<feature type="region of interest" description="Disordered" evidence="17">
    <location>
        <begin position="100"/>
        <end position="131"/>
    </location>
</feature>
<evidence type="ECO:0000256" key="1">
    <source>
        <dbReference type="ARBA" id="ARBA00004123"/>
    </source>
</evidence>
<accession>A0A6A6VDL6</accession>
<keyword evidence="14" id="KW-0131">Cell cycle</keyword>
<keyword evidence="8" id="KW-0132">Cell division</keyword>
<sequence>PIYPPKAPTMSTNRPSTFPSASLSTSGQHQQPPQIEKTYFEEQRELLVLEIAQSLETVLQNINKLNRSLEEVIAVGNEFAPVEALWSQFEGVMGNVNLEEEEGEEEAVRDQGHEGGEEGEDEAREVGERGT</sequence>
<keyword evidence="11" id="KW-0995">Kinetochore</keyword>
<keyword evidence="19" id="KW-1185">Reference proteome</keyword>
<dbReference type="GO" id="GO:0051301">
    <property type="term" value="P:cell division"/>
    <property type="evidence" value="ECO:0007669"/>
    <property type="project" value="UniProtKB-KW"/>
</dbReference>
<keyword evidence="10" id="KW-0498">Mitosis</keyword>
<comment type="similarity">
    <text evidence="4">Belongs to the DASH complex DAD1 family.</text>
</comment>
<evidence type="ECO:0000256" key="5">
    <source>
        <dbReference type="ARBA" id="ARBA00020261"/>
    </source>
</evidence>
<evidence type="ECO:0000256" key="2">
    <source>
        <dbReference type="ARBA" id="ARBA00004186"/>
    </source>
</evidence>
<reference evidence="18" key="1">
    <citation type="journal article" date="2020" name="Stud. Mycol.">
        <title>101 Dothideomycetes genomes: a test case for predicting lifestyles and emergence of pathogens.</title>
        <authorList>
            <person name="Haridas S."/>
            <person name="Albert R."/>
            <person name="Binder M."/>
            <person name="Bloem J."/>
            <person name="Labutti K."/>
            <person name="Salamov A."/>
            <person name="Andreopoulos B."/>
            <person name="Baker S."/>
            <person name="Barry K."/>
            <person name="Bills G."/>
            <person name="Bluhm B."/>
            <person name="Cannon C."/>
            <person name="Castanera R."/>
            <person name="Culley D."/>
            <person name="Daum C."/>
            <person name="Ezra D."/>
            <person name="Gonzalez J."/>
            <person name="Henrissat B."/>
            <person name="Kuo A."/>
            <person name="Liang C."/>
            <person name="Lipzen A."/>
            <person name="Lutzoni F."/>
            <person name="Magnuson J."/>
            <person name="Mondo S."/>
            <person name="Nolan M."/>
            <person name="Ohm R."/>
            <person name="Pangilinan J."/>
            <person name="Park H.-J."/>
            <person name="Ramirez L."/>
            <person name="Alfaro M."/>
            <person name="Sun H."/>
            <person name="Tritt A."/>
            <person name="Yoshinaga Y."/>
            <person name="Zwiers L.-H."/>
            <person name="Turgeon B."/>
            <person name="Goodwin S."/>
            <person name="Spatafora J."/>
            <person name="Crous P."/>
            <person name="Grigoriev I."/>
        </authorList>
    </citation>
    <scope>NUCLEOTIDE SEQUENCE</scope>
    <source>
        <strain evidence="18">CBS 119925</strain>
    </source>
</reference>
<dbReference type="GO" id="GO:0072686">
    <property type="term" value="C:mitotic spindle"/>
    <property type="evidence" value="ECO:0007669"/>
    <property type="project" value="InterPro"/>
</dbReference>
<evidence type="ECO:0000256" key="14">
    <source>
        <dbReference type="ARBA" id="ARBA00023306"/>
    </source>
</evidence>
<evidence type="ECO:0000256" key="17">
    <source>
        <dbReference type="SAM" id="MobiDB-lite"/>
    </source>
</evidence>
<dbReference type="EMBL" id="MU006571">
    <property type="protein sequence ID" value="KAF2747839.1"/>
    <property type="molecule type" value="Genomic_DNA"/>
</dbReference>
<evidence type="ECO:0000256" key="11">
    <source>
        <dbReference type="ARBA" id="ARBA00022838"/>
    </source>
</evidence>
<evidence type="ECO:0000256" key="16">
    <source>
        <dbReference type="ARBA" id="ARBA00030566"/>
    </source>
</evidence>
<evidence type="ECO:0000256" key="10">
    <source>
        <dbReference type="ARBA" id="ARBA00022776"/>
    </source>
</evidence>
<dbReference type="GO" id="GO:0044732">
    <property type="term" value="C:mitotic spindle pole body"/>
    <property type="evidence" value="ECO:0007669"/>
    <property type="project" value="TreeGrafter"/>
</dbReference>
<feature type="non-terminal residue" evidence="18">
    <location>
        <position position="1"/>
    </location>
</feature>
<dbReference type="GO" id="GO:0005876">
    <property type="term" value="C:spindle microtubule"/>
    <property type="evidence" value="ECO:0007669"/>
    <property type="project" value="TreeGrafter"/>
</dbReference>
<feature type="compositionally biased region" description="Polar residues" evidence="17">
    <location>
        <begin position="9"/>
        <end position="33"/>
    </location>
</feature>
<keyword evidence="7" id="KW-0963">Cytoplasm</keyword>
<name>A0A6A6VDL6_9PLEO</name>
<evidence type="ECO:0000256" key="9">
    <source>
        <dbReference type="ARBA" id="ARBA00022701"/>
    </source>
</evidence>
<keyword evidence="13" id="KW-0539">Nucleus</keyword>
<evidence type="ECO:0000313" key="18">
    <source>
        <dbReference type="EMBL" id="KAF2747839.1"/>
    </source>
</evidence>
<dbReference type="PANTHER" id="PTHR28025:SF1">
    <property type="entry name" value="DASH COMPLEX SUBUNIT DAD1"/>
    <property type="match status" value="1"/>
</dbReference>
<evidence type="ECO:0000256" key="15">
    <source>
        <dbReference type="ARBA" id="ARBA00023328"/>
    </source>
</evidence>
<comment type="subcellular location">
    <subcellularLocation>
        <location evidence="3">Chromosome</location>
        <location evidence="3">Centromere</location>
        <location evidence="3">Kinetochore</location>
    </subcellularLocation>
    <subcellularLocation>
        <location evidence="2">Cytoplasm</location>
        <location evidence="2">Cytoskeleton</location>
        <location evidence="2">Spindle</location>
    </subcellularLocation>
    <subcellularLocation>
        <location evidence="1">Nucleus</location>
    </subcellularLocation>
</comment>
<dbReference type="OrthoDB" id="5566853at2759"/>
<dbReference type="GO" id="GO:0051010">
    <property type="term" value="F:microtubule plus-end binding"/>
    <property type="evidence" value="ECO:0007669"/>
    <property type="project" value="TreeGrafter"/>
</dbReference>
<keyword evidence="15" id="KW-0137">Centromere</keyword>
<keyword evidence="12" id="KW-0206">Cytoskeleton</keyword>
<protein>
    <recommendedName>
        <fullName evidence="5">DASH complex subunit DAD1</fullName>
    </recommendedName>
    <alternativeName>
        <fullName evidence="16">Outer kinetochore protein DAD1</fullName>
    </alternativeName>
</protein>
<feature type="compositionally biased region" description="Basic and acidic residues" evidence="17">
    <location>
        <begin position="106"/>
        <end position="116"/>
    </location>
</feature>
<evidence type="ECO:0000256" key="3">
    <source>
        <dbReference type="ARBA" id="ARBA00004629"/>
    </source>
</evidence>
<dbReference type="AlphaFoldDB" id="A0A6A6VDL6"/>
<evidence type="ECO:0000256" key="8">
    <source>
        <dbReference type="ARBA" id="ARBA00022618"/>
    </source>
</evidence>
<evidence type="ECO:0000256" key="4">
    <source>
        <dbReference type="ARBA" id="ARBA00010146"/>
    </source>
</evidence>
<organism evidence="18 19">
    <name type="scientific">Sporormia fimetaria CBS 119925</name>
    <dbReference type="NCBI Taxonomy" id="1340428"/>
    <lineage>
        <taxon>Eukaryota</taxon>
        <taxon>Fungi</taxon>
        <taxon>Dikarya</taxon>
        <taxon>Ascomycota</taxon>
        <taxon>Pezizomycotina</taxon>
        <taxon>Dothideomycetes</taxon>
        <taxon>Pleosporomycetidae</taxon>
        <taxon>Pleosporales</taxon>
        <taxon>Sporormiaceae</taxon>
        <taxon>Sporormia</taxon>
    </lineage>
</organism>
<dbReference type="Pfam" id="PF08649">
    <property type="entry name" value="DASH_Dad1"/>
    <property type="match status" value="1"/>
</dbReference>
<evidence type="ECO:0000256" key="7">
    <source>
        <dbReference type="ARBA" id="ARBA00022490"/>
    </source>
</evidence>
<evidence type="ECO:0000256" key="12">
    <source>
        <dbReference type="ARBA" id="ARBA00023212"/>
    </source>
</evidence>
<dbReference type="InterPro" id="IPR013958">
    <property type="entry name" value="DASH_Dad1"/>
</dbReference>
<dbReference type="PANTHER" id="PTHR28025">
    <property type="entry name" value="DASH COMPLEX SUBUNIT DAD1"/>
    <property type="match status" value="1"/>
</dbReference>
<evidence type="ECO:0000256" key="6">
    <source>
        <dbReference type="ARBA" id="ARBA00022454"/>
    </source>
</evidence>
<gene>
    <name evidence="18" type="ORF">M011DRAFT_401879</name>
</gene>
<dbReference type="GO" id="GO:0042729">
    <property type="term" value="C:DASH complex"/>
    <property type="evidence" value="ECO:0007669"/>
    <property type="project" value="InterPro"/>
</dbReference>